<proteinExistence type="predicted"/>
<dbReference type="EMBL" id="CP010777">
    <property type="protein sequence ID" value="AKQ44611.1"/>
    <property type="molecule type" value="Genomic_DNA"/>
</dbReference>
<gene>
    <name evidence="2" type="ORF">TH63_01555</name>
</gene>
<dbReference type="KEGG" id="ruf:TH63_01555"/>
<evidence type="ECO:0000313" key="3">
    <source>
        <dbReference type="Proteomes" id="UP000036458"/>
    </source>
</evidence>
<feature type="chain" id="PRO_5005212479" description="DUF2490 domain-containing protein" evidence="1">
    <location>
        <begin position="22"/>
        <end position="250"/>
    </location>
</feature>
<dbReference type="Proteomes" id="UP000036458">
    <property type="component" value="Chromosome"/>
</dbReference>
<organism evidence="2 3">
    <name type="scientific">Rufibacter radiotolerans</name>
    <dbReference type="NCBI Taxonomy" id="1379910"/>
    <lineage>
        <taxon>Bacteria</taxon>
        <taxon>Pseudomonadati</taxon>
        <taxon>Bacteroidota</taxon>
        <taxon>Cytophagia</taxon>
        <taxon>Cytophagales</taxon>
        <taxon>Hymenobacteraceae</taxon>
        <taxon>Rufibacter</taxon>
    </lineage>
</organism>
<dbReference type="InterPro" id="IPR019619">
    <property type="entry name" value="DUF2490"/>
</dbReference>
<keyword evidence="1" id="KW-0732">Signal</keyword>
<accession>A0A0H4W2F1</accession>
<keyword evidence="3" id="KW-1185">Reference proteome</keyword>
<feature type="signal peptide" evidence="1">
    <location>
        <begin position="1"/>
        <end position="21"/>
    </location>
</feature>
<dbReference type="RefSeq" id="WP_048919379.1">
    <property type="nucleotide sequence ID" value="NZ_CP010777.1"/>
</dbReference>
<dbReference type="AlphaFoldDB" id="A0A0H4W2F1"/>
<dbReference type="PATRIC" id="fig|1379910.4.peg.322"/>
<sequence length="250" mass="29563">MKKFFLLFLLVLALAVPRAQAQNTRRHDTNYNGWFMYFGNHRLTDKWGLHTEFQLRQYKVISKQQQLMPRVGLTYNLSDRAMVLGGFAYVHTYPYGDNPAASDFPEHRTFQQLQLKDQQGIFGLSHRFRLEQRWIKFAGAQQYTYLNRARYQFRVTIPLQGPTLEDREFYLGVYDEVFLNFGPNVTNNIFDQNRAYSAVGYRFHKDATLEVGYLHQHVAQRNGIWFESNHTLQVGLTYNLDFRKQAQKTP</sequence>
<evidence type="ECO:0000313" key="2">
    <source>
        <dbReference type="EMBL" id="AKQ44611.1"/>
    </source>
</evidence>
<protein>
    <recommendedName>
        <fullName evidence="4">DUF2490 domain-containing protein</fullName>
    </recommendedName>
</protein>
<reference evidence="2 3" key="1">
    <citation type="submission" date="2015-01" db="EMBL/GenBank/DDBJ databases">
        <title>Rufibacter sp./DG31D/ whole genome sequencing.</title>
        <authorList>
            <person name="Kim M.K."/>
            <person name="Srinivasan S."/>
            <person name="Lee J.-J."/>
        </authorList>
    </citation>
    <scope>NUCLEOTIDE SEQUENCE [LARGE SCALE GENOMIC DNA]</scope>
    <source>
        <strain evidence="2 3">DG31D</strain>
    </source>
</reference>
<evidence type="ECO:0000256" key="1">
    <source>
        <dbReference type="SAM" id="SignalP"/>
    </source>
</evidence>
<name>A0A0H4W2F1_9BACT</name>
<dbReference type="OrthoDB" id="1118734at2"/>
<dbReference type="STRING" id="1379910.TH63_01555"/>
<dbReference type="Pfam" id="PF10677">
    <property type="entry name" value="DUF2490"/>
    <property type="match status" value="1"/>
</dbReference>
<evidence type="ECO:0008006" key="4">
    <source>
        <dbReference type="Google" id="ProtNLM"/>
    </source>
</evidence>